<dbReference type="AlphaFoldDB" id="A0A1I4QB63"/>
<evidence type="ECO:0000313" key="12">
    <source>
        <dbReference type="EMBL" id="SFM37341.1"/>
    </source>
</evidence>
<dbReference type="EMBL" id="FOUO01000004">
    <property type="protein sequence ID" value="SFM37341.1"/>
    <property type="molecule type" value="Genomic_DNA"/>
</dbReference>
<keyword evidence="6 11" id="KW-0812">Transmembrane</keyword>
<dbReference type="Pfam" id="PF02699">
    <property type="entry name" value="YajC"/>
    <property type="match status" value="1"/>
</dbReference>
<evidence type="ECO:0000256" key="11">
    <source>
        <dbReference type="SAM" id="Phobius"/>
    </source>
</evidence>
<evidence type="ECO:0000313" key="13">
    <source>
        <dbReference type="Proteomes" id="UP000199556"/>
    </source>
</evidence>
<evidence type="ECO:0000256" key="4">
    <source>
        <dbReference type="ARBA" id="ARBA00022448"/>
    </source>
</evidence>
<dbReference type="RefSeq" id="WP_090483919.1">
    <property type="nucleotide sequence ID" value="NZ_FOUO01000004.1"/>
</dbReference>
<keyword evidence="7" id="KW-0653">Protein transport</keyword>
<keyword evidence="4" id="KW-0813">Transport</keyword>
<gene>
    <name evidence="12" type="ORF">SAMN05421721_1041</name>
</gene>
<dbReference type="OrthoDB" id="9811406at2"/>
<keyword evidence="9" id="KW-0811">Translocation</keyword>
<keyword evidence="10 11" id="KW-0472">Membrane</keyword>
<dbReference type="GO" id="GO:0015031">
    <property type="term" value="P:protein transport"/>
    <property type="evidence" value="ECO:0007669"/>
    <property type="project" value="UniProtKB-KW"/>
</dbReference>
<dbReference type="SMART" id="SM01323">
    <property type="entry name" value="YajC"/>
    <property type="match status" value="1"/>
</dbReference>
<keyword evidence="5" id="KW-1003">Cell membrane</keyword>
<sequence length="110" mass="12060">MNFLISDAYAQQGQPPAGGGMIEFLIMIGVFFAIMYFLIIRPQSKRAKEHKNMVDNLSKGDEIVTNGGLVGRITQVHENFLKVEASNGVELVVQRQSVAAVLPKGTLKDL</sequence>
<dbReference type="Proteomes" id="UP000199556">
    <property type="component" value="Unassembled WGS sequence"/>
</dbReference>
<dbReference type="PRINTS" id="PR01853">
    <property type="entry name" value="YAJCTRNLCASE"/>
</dbReference>
<evidence type="ECO:0000256" key="5">
    <source>
        <dbReference type="ARBA" id="ARBA00022475"/>
    </source>
</evidence>
<dbReference type="STRING" id="195064.SAMN05421721_1041"/>
<keyword evidence="13" id="KW-1185">Reference proteome</keyword>
<proteinExistence type="inferred from homology"/>
<feature type="transmembrane region" description="Helical" evidence="11">
    <location>
        <begin position="20"/>
        <end position="39"/>
    </location>
</feature>
<comment type="similarity">
    <text evidence="2">Belongs to the YajC family.</text>
</comment>
<dbReference type="PANTHER" id="PTHR33909:SF1">
    <property type="entry name" value="SEC TRANSLOCON ACCESSORY COMPLEX SUBUNIT YAJC"/>
    <property type="match status" value="1"/>
</dbReference>
<evidence type="ECO:0000256" key="2">
    <source>
        <dbReference type="ARBA" id="ARBA00006742"/>
    </source>
</evidence>
<evidence type="ECO:0000256" key="7">
    <source>
        <dbReference type="ARBA" id="ARBA00022927"/>
    </source>
</evidence>
<comment type="subcellular location">
    <subcellularLocation>
        <location evidence="1">Cell membrane</location>
        <topology evidence="1">Single-pass membrane protein</topology>
    </subcellularLocation>
</comment>
<name>A0A1I4QB63_ECTMO</name>
<evidence type="ECO:0000256" key="8">
    <source>
        <dbReference type="ARBA" id="ARBA00022989"/>
    </source>
</evidence>
<organism evidence="12 13">
    <name type="scientific">Ectothiorhodospira mobilis</name>
    <dbReference type="NCBI Taxonomy" id="195064"/>
    <lineage>
        <taxon>Bacteria</taxon>
        <taxon>Pseudomonadati</taxon>
        <taxon>Pseudomonadota</taxon>
        <taxon>Gammaproteobacteria</taxon>
        <taxon>Chromatiales</taxon>
        <taxon>Ectothiorhodospiraceae</taxon>
        <taxon>Ectothiorhodospira</taxon>
    </lineage>
</organism>
<evidence type="ECO:0000256" key="9">
    <source>
        <dbReference type="ARBA" id="ARBA00023010"/>
    </source>
</evidence>
<protein>
    <recommendedName>
        <fullName evidence="3">Sec translocon accessory complex subunit YajC</fullName>
    </recommendedName>
</protein>
<evidence type="ECO:0000256" key="1">
    <source>
        <dbReference type="ARBA" id="ARBA00004162"/>
    </source>
</evidence>
<evidence type="ECO:0000256" key="3">
    <source>
        <dbReference type="ARBA" id="ARBA00014962"/>
    </source>
</evidence>
<keyword evidence="8 11" id="KW-1133">Transmembrane helix</keyword>
<dbReference type="InterPro" id="IPR003849">
    <property type="entry name" value="Preprotein_translocase_YajC"/>
</dbReference>
<accession>A0A1I4QB63</accession>
<evidence type="ECO:0000256" key="10">
    <source>
        <dbReference type="ARBA" id="ARBA00023136"/>
    </source>
</evidence>
<dbReference type="PANTHER" id="PTHR33909">
    <property type="entry name" value="SEC TRANSLOCON ACCESSORY COMPLEX SUBUNIT YAJC"/>
    <property type="match status" value="1"/>
</dbReference>
<dbReference type="NCBIfam" id="TIGR00739">
    <property type="entry name" value="yajC"/>
    <property type="match status" value="1"/>
</dbReference>
<reference evidence="12 13" key="1">
    <citation type="submission" date="2016-10" db="EMBL/GenBank/DDBJ databases">
        <authorList>
            <person name="de Groot N.N."/>
        </authorList>
    </citation>
    <scope>NUCLEOTIDE SEQUENCE [LARGE SCALE GENOMIC DNA]</scope>
    <source>
        <strain evidence="12 13">DSM 4180</strain>
    </source>
</reference>
<dbReference type="GO" id="GO:0005886">
    <property type="term" value="C:plasma membrane"/>
    <property type="evidence" value="ECO:0007669"/>
    <property type="project" value="UniProtKB-SubCell"/>
</dbReference>
<evidence type="ECO:0000256" key="6">
    <source>
        <dbReference type="ARBA" id="ARBA00022692"/>
    </source>
</evidence>